<accession>A0A6H1ZHD6</accession>
<reference evidence="1" key="1">
    <citation type="submission" date="2020-03" db="EMBL/GenBank/DDBJ databases">
        <title>The deep terrestrial virosphere.</title>
        <authorList>
            <person name="Holmfeldt K."/>
            <person name="Nilsson E."/>
            <person name="Simone D."/>
            <person name="Lopez-Fernandez M."/>
            <person name="Wu X."/>
            <person name="de Brujin I."/>
            <person name="Lundin D."/>
            <person name="Andersson A."/>
            <person name="Bertilsson S."/>
            <person name="Dopson M."/>
        </authorList>
    </citation>
    <scope>NUCLEOTIDE SEQUENCE</scope>
    <source>
        <strain evidence="1">TM448A00583</strain>
        <strain evidence="2">TM448B01995</strain>
    </source>
</reference>
<evidence type="ECO:0008006" key="3">
    <source>
        <dbReference type="Google" id="ProtNLM"/>
    </source>
</evidence>
<gene>
    <name evidence="1" type="ORF">TM448A00583_0013</name>
    <name evidence="2" type="ORF">TM448B01995_0002</name>
</gene>
<protein>
    <recommendedName>
        <fullName evidence="3">Portal protein</fullName>
    </recommendedName>
</protein>
<dbReference type="AlphaFoldDB" id="A0A6H1ZHD6"/>
<dbReference type="EMBL" id="MT144862">
    <property type="protein sequence ID" value="QJI00580.1"/>
    <property type="molecule type" value="Genomic_DNA"/>
</dbReference>
<evidence type="ECO:0000313" key="1">
    <source>
        <dbReference type="EMBL" id="QJA46974.1"/>
    </source>
</evidence>
<sequence>MPNEEQNDGVIFIPPPEEAEWVKRHRDNITKMKEFMNHNHKRFDGLTLLQTYYANEDAAVSYLRPKRNDDEVRIVSGSTEKRLESIYNELLSMNTGHELHAFDKQDREIKELGEAMEDVITRTNELEMEEDIRAEALSEFITQPAVFLEETWEDKHSSGFNIGMPRKRLKTALEVLLGDVTIPLFRLYDQPCIVTYERMSHQALSRYFGKDERWDFVKPGMNLDNDIYGIDLTFRVGMLAEHECEIVKYYSVPDDEFTTYINGVPMKLSMGKMPTRTYGKPYYPISAGGAKRMSARFSYCRPPVMTLKFIQALTDETIRNIIRKFRQAIEPPRAVQNSSRIYSRDIFEAGKVTYGVDADAFKKLVDHDGVTQGEMNVLQMVREMQDEIASRSATQLGIQQGERRTATEIVQMQKEAIQMLGTLVINWNRFLRDANYNRIYNIEQNMMKPSGMIYDSISGGLRATYRSLTLKGKTLKGGKSGNSTVQFSDRDLTEAELLGLEKYEDKNSKRGQKINISNINVKAYKEAGVKWFVIMTSKPKQTDDLHQLMFQDKLNQAAGLSKVTMRQLNADRIIDEFEETWRVENWFAQTPQNQPSIQGQGVGGELVGQGMNPRQPLQTEKQSVQPALANIL</sequence>
<dbReference type="EMBL" id="MT144027">
    <property type="protein sequence ID" value="QJA46974.1"/>
    <property type="molecule type" value="Genomic_DNA"/>
</dbReference>
<proteinExistence type="predicted"/>
<name>A0A6H1ZHD6_9ZZZZ</name>
<organism evidence="1">
    <name type="scientific">viral metagenome</name>
    <dbReference type="NCBI Taxonomy" id="1070528"/>
    <lineage>
        <taxon>unclassified sequences</taxon>
        <taxon>metagenomes</taxon>
        <taxon>organismal metagenomes</taxon>
    </lineage>
</organism>
<evidence type="ECO:0000313" key="2">
    <source>
        <dbReference type="EMBL" id="QJI00580.1"/>
    </source>
</evidence>